<feature type="signal peptide" evidence="1">
    <location>
        <begin position="1"/>
        <end position="24"/>
    </location>
</feature>
<dbReference type="InterPro" id="IPR007433">
    <property type="entry name" value="DUF481"/>
</dbReference>
<dbReference type="OrthoDB" id="551069at2"/>
<feature type="chain" id="PRO_5004294476" evidence="1">
    <location>
        <begin position="25"/>
        <end position="296"/>
    </location>
</feature>
<dbReference type="EMBL" id="AE017126">
    <property type="protein sequence ID" value="AAQ00573.1"/>
    <property type="molecule type" value="Genomic_DNA"/>
</dbReference>
<keyword evidence="3" id="KW-1185">Reference proteome</keyword>
<dbReference type="HOGENOM" id="CLU_930431_0_0_3"/>
<reference evidence="2 3" key="1">
    <citation type="journal article" date="2003" name="Proc. Natl. Acad. Sci. U.S.A.">
        <title>Genome sequence of the cyanobacterium Prochlorococcus marinus SS120, a nearly minimal oxyphototrophic genome.</title>
        <authorList>
            <person name="Dufresne A."/>
            <person name="Salanoubat M."/>
            <person name="Partensky F."/>
            <person name="Artiguenave F."/>
            <person name="Axmann I.M."/>
            <person name="Barbe V."/>
            <person name="Duprat S."/>
            <person name="Galperin M.Y."/>
            <person name="Koonin E.V."/>
            <person name="Le Gall F."/>
            <person name="Makarova K.S."/>
            <person name="Ostrowski M."/>
            <person name="Oztas S."/>
            <person name="Robert C."/>
            <person name="Rogozin I.B."/>
            <person name="Scanlan D.J."/>
            <person name="Tandeau de Marsac N."/>
            <person name="Weissenbach J."/>
            <person name="Wincker P."/>
            <person name="Wolf Y.I."/>
            <person name="Hess W.R."/>
        </authorList>
    </citation>
    <scope>NUCLEOTIDE SEQUENCE [LARGE SCALE GENOMIC DNA]</scope>
    <source>
        <strain evidence="3">SARG / CCMP1375 / SS120</strain>
    </source>
</reference>
<accession>Q7VAD5</accession>
<gene>
    <name evidence="2" type="ordered locus">Pro_1529</name>
</gene>
<evidence type="ECO:0000256" key="1">
    <source>
        <dbReference type="SAM" id="SignalP"/>
    </source>
</evidence>
<dbReference type="KEGG" id="pma:Pro_1529"/>
<keyword evidence="1" id="KW-0732">Signal</keyword>
<evidence type="ECO:0000313" key="2">
    <source>
        <dbReference type="EMBL" id="AAQ00573.1"/>
    </source>
</evidence>
<dbReference type="Pfam" id="PF04338">
    <property type="entry name" value="DUF481"/>
    <property type="match status" value="1"/>
</dbReference>
<dbReference type="PATRIC" id="fig|167539.5.peg.1609"/>
<dbReference type="Proteomes" id="UP000001420">
    <property type="component" value="Chromosome"/>
</dbReference>
<evidence type="ECO:0000313" key="3">
    <source>
        <dbReference type="Proteomes" id="UP000001420"/>
    </source>
</evidence>
<dbReference type="EnsemblBacteria" id="AAQ00573">
    <property type="protein sequence ID" value="AAQ00573"/>
    <property type="gene ID" value="Pro_1529"/>
</dbReference>
<protein>
    <submittedName>
        <fullName evidence="2">Salt-induced outer membrane prototein-like protein</fullName>
    </submittedName>
</protein>
<sequence length="296" mass="33599">MKALCLLSLLLGFSSAIPVPTVRAGETSYKLRNGDIITGELLEELSSEEVKVIQHPYLGKLKIRVSSIYIEPKVKPWQTSIDFGFNGIKTGGNDSFDYSLDGNTIYFSGDNRFKINASLERQQNNNQATSNKRKVDIRYDKIRNEKFSLFAYSRYKYNELNTIGINENITSIGVSKKLINTDKQKLSLSLGPGINWYGGGELCSTDPDCESFIPATFFSSEYQWNISKKISFEIEDIVSTAFSSKTKVGNYFSTTFKFYPFQDSSFHTSIKYEINYDSEIEPNTDRAYKFLMGVSF</sequence>
<dbReference type="RefSeq" id="WP_011125679.1">
    <property type="nucleotide sequence ID" value="NC_005042.1"/>
</dbReference>
<dbReference type="STRING" id="167539.Pro_1529"/>
<dbReference type="TCDB" id="1.B.75.3.2">
    <property type="family name" value="the duf481 putative beta barrel porin (duf481) family"/>
</dbReference>
<name>Q7VAD5_PROMA</name>
<dbReference type="AlphaFoldDB" id="Q7VAD5"/>
<proteinExistence type="predicted"/>
<organism evidence="2 3">
    <name type="scientific">Prochlorococcus marinus (strain SARG / CCMP1375 / SS120)</name>
    <dbReference type="NCBI Taxonomy" id="167539"/>
    <lineage>
        <taxon>Bacteria</taxon>
        <taxon>Bacillati</taxon>
        <taxon>Cyanobacteriota</taxon>
        <taxon>Cyanophyceae</taxon>
        <taxon>Synechococcales</taxon>
        <taxon>Prochlorococcaceae</taxon>
        <taxon>Prochlorococcus</taxon>
    </lineage>
</organism>